<proteinExistence type="predicted"/>
<evidence type="ECO:0000313" key="1">
    <source>
        <dbReference type="EMBL" id="QNT98035.1"/>
    </source>
</evidence>
<dbReference type="EMBL" id="CP051006">
    <property type="protein sequence ID" value="QNT98035.1"/>
    <property type="molecule type" value="Genomic_DNA"/>
</dbReference>
<name>A0A7H1QCK5_9ACTN</name>
<organism evidence="1 2">
    <name type="scientific">Streptomyces griseofuscus</name>
    <dbReference type="NCBI Taxonomy" id="146922"/>
    <lineage>
        <taxon>Bacteria</taxon>
        <taxon>Bacillati</taxon>
        <taxon>Actinomycetota</taxon>
        <taxon>Actinomycetes</taxon>
        <taxon>Kitasatosporales</taxon>
        <taxon>Streptomycetaceae</taxon>
        <taxon>Streptomyces</taxon>
    </lineage>
</organism>
<dbReference type="KEGG" id="sgf:HEP81_07805"/>
<dbReference type="AlphaFoldDB" id="A0A7H1QCK5"/>
<dbReference type="Proteomes" id="UP000516422">
    <property type="component" value="Chromosome"/>
</dbReference>
<protein>
    <submittedName>
        <fullName evidence="1">Uncharacterized protein</fullName>
    </submittedName>
</protein>
<reference evidence="1 2" key="1">
    <citation type="submission" date="2020-04" db="EMBL/GenBank/DDBJ databases">
        <title>Characterization and engineering of Streptomyces griseofuscus DSM40191 as a potential heterologous host for expression of BGCs.</title>
        <authorList>
            <person name="Gren T."/>
            <person name="Whitford C.M."/>
            <person name="Mohite O.S."/>
            <person name="Joergensen T.S."/>
            <person name="Nielsen J.B."/>
            <person name="Lee S.Y."/>
            <person name="Weber T."/>
        </authorList>
    </citation>
    <scope>NUCLEOTIDE SEQUENCE [LARGE SCALE GENOMIC DNA]</scope>
    <source>
        <strain evidence="1 2">DSM 40191</strain>
    </source>
</reference>
<gene>
    <name evidence="1" type="ORF">HEP81_07805</name>
</gene>
<accession>A0A7H1QCK5</accession>
<sequence>MKVQENKSQGGRITAWRGQMHVMDGDSFYVLA</sequence>
<evidence type="ECO:0000313" key="2">
    <source>
        <dbReference type="Proteomes" id="UP000516422"/>
    </source>
</evidence>